<organism evidence="2 3">
    <name type="scientific">Protopolystoma xenopodis</name>
    <dbReference type="NCBI Taxonomy" id="117903"/>
    <lineage>
        <taxon>Eukaryota</taxon>
        <taxon>Metazoa</taxon>
        <taxon>Spiralia</taxon>
        <taxon>Lophotrochozoa</taxon>
        <taxon>Platyhelminthes</taxon>
        <taxon>Monogenea</taxon>
        <taxon>Polyopisthocotylea</taxon>
        <taxon>Polystomatidea</taxon>
        <taxon>Polystomatidae</taxon>
        <taxon>Protopolystoma</taxon>
    </lineage>
</organism>
<dbReference type="InterPro" id="IPR009091">
    <property type="entry name" value="RCC1/BLIP-II"/>
</dbReference>
<feature type="compositionally biased region" description="Polar residues" evidence="1">
    <location>
        <begin position="49"/>
        <end position="59"/>
    </location>
</feature>
<dbReference type="Proteomes" id="UP000784294">
    <property type="component" value="Unassembled WGS sequence"/>
</dbReference>
<evidence type="ECO:0000313" key="2">
    <source>
        <dbReference type="EMBL" id="VEL39512.1"/>
    </source>
</evidence>
<accession>A0A3S5B8G8</accession>
<dbReference type="SUPFAM" id="SSF50985">
    <property type="entry name" value="RCC1/BLIP-II"/>
    <property type="match status" value="1"/>
</dbReference>
<dbReference type="Gene3D" id="2.130.10.30">
    <property type="entry name" value="Regulator of chromosome condensation 1/beta-lactamase-inhibitor protein II"/>
    <property type="match status" value="1"/>
</dbReference>
<name>A0A3S5B8G8_9PLAT</name>
<proteinExistence type="predicted"/>
<feature type="region of interest" description="Disordered" evidence="1">
    <location>
        <begin position="42"/>
        <end position="64"/>
    </location>
</feature>
<evidence type="ECO:0000313" key="3">
    <source>
        <dbReference type="Proteomes" id="UP000784294"/>
    </source>
</evidence>
<dbReference type="EMBL" id="CAAALY010261481">
    <property type="protein sequence ID" value="VEL39512.1"/>
    <property type="molecule type" value="Genomic_DNA"/>
</dbReference>
<sequence length="123" mass="12653">MSGAVFSCGDSTFGRLGLALPPPKKGASLITTTTDEQLEAKTKDPFIGLSSSDPASSLRHSPIGLDSTTLEDSYKSAAESIPQSLLPSKVSHPCRIIGLAGVRVVKVAAHPGSKHALALTDEG</sequence>
<gene>
    <name evidence="2" type="ORF">PXEA_LOCUS32952</name>
</gene>
<dbReference type="AlphaFoldDB" id="A0A3S5B8G8"/>
<keyword evidence="3" id="KW-1185">Reference proteome</keyword>
<comment type="caution">
    <text evidence="2">The sequence shown here is derived from an EMBL/GenBank/DDBJ whole genome shotgun (WGS) entry which is preliminary data.</text>
</comment>
<reference evidence="2" key="1">
    <citation type="submission" date="2018-11" db="EMBL/GenBank/DDBJ databases">
        <authorList>
            <consortium name="Pathogen Informatics"/>
        </authorList>
    </citation>
    <scope>NUCLEOTIDE SEQUENCE</scope>
</reference>
<evidence type="ECO:0000256" key="1">
    <source>
        <dbReference type="SAM" id="MobiDB-lite"/>
    </source>
</evidence>
<protein>
    <submittedName>
        <fullName evidence="2">Uncharacterized protein</fullName>
    </submittedName>
</protein>